<keyword evidence="4" id="KW-1185">Reference proteome</keyword>
<dbReference type="Gene3D" id="1.10.10.2690">
    <property type="match status" value="3"/>
</dbReference>
<keyword evidence="2" id="KW-0804">Transcription</keyword>
<accession>A0A4Q7V425</accession>
<dbReference type="AlphaFoldDB" id="A0A4Q7V425"/>
<comment type="caution">
    <text evidence="3">The sequence shown here is derived from an EMBL/GenBank/DDBJ whole genome shotgun (WGS) entry which is preliminary data.</text>
</comment>
<dbReference type="RefSeq" id="WP_130305297.1">
    <property type="nucleotide sequence ID" value="NZ_SHKO01000006.1"/>
</dbReference>
<dbReference type="Proteomes" id="UP000293398">
    <property type="component" value="Unassembled WGS sequence"/>
</dbReference>
<gene>
    <name evidence="3" type="ORF">EV681_4544</name>
</gene>
<evidence type="ECO:0000256" key="1">
    <source>
        <dbReference type="ARBA" id="ARBA00023015"/>
    </source>
</evidence>
<protein>
    <submittedName>
        <fullName evidence="3">TrfB transcriptional repressor</fullName>
    </submittedName>
</protein>
<sequence>MPKQGSAKKLTHDEFQSALIYTSIRENSRVIAYDYLVNGIPISNVAEKYSTSKQNVFNMTKRVLEGFQKYKDALTAVHALTKQEFDDALPYSTQLIEISIKYAYLHLVEGQPLIKIAQEFDTTRQNVYGAAKRVIEAHGRYLDSRKLNEQIDKYKMTQEQFEALDMNLKDNQSQIAQRYFVQGKPIEQVATESRVTNYWAYSVIAKIIEEKKL</sequence>
<evidence type="ECO:0000313" key="4">
    <source>
        <dbReference type="Proteomes" id="UP000293398"/>
    </source>
</evidence>
<dbReference type="EMBL" id="SHKO01000006">
    <property type="protein sequence ID" value="RZT91191.1"/>
    <property type="molecule type" value="Genomic_DNA"/>
</dbReference>
<proteinExistence type="predicted"/>
<evidence type="ECO:0000313" key="3">
    <source>
        <dbReference type="EMBL" id="RZT91191.1"/>
    </source>
</evidence>
<organism evidence="3 4">
    <name type="scientific">Advenella incenata</name>
    <dbReference type="NCBI Taxonomy" id="267800"/>
    <lineage>
        <taxon>Bacteria</taxon>
        <taxon>Pseudomonadati</taxon>
        <taxon>Pseudomonadota</taxon>
        <taxon>Betaproteobacteria</taxon>
        <taxon>Burkholderiales</taxon>
        <taxon>Alcaligenaceae</taxon>
    </lineage>
</organism>
<dbReference type="InterPro" id="IPR053721">
    <property type="entry name" value="Fimbrial_Adhesin_Reg"/>
</dbReference>
<keyword evidence="1" id="KW-0805">Transcription regulation</keyword>
<reference evidence="3 4" key="1">
    <citation type="submission" date="2019-02" db="EMBL/GenBank/DDBJ databases">
        <title>Genomic Encyclopedia of Type Strains, Phase IV (KMG-IV): sequencing the most valuable type-strain genomes for metagenomic binning, comparative biology and taxonomic classification.</title>
        <authorList>
            <person name="Goeker M."/>
        </authorList>
    </citation>
    <scope>NUCLEOTIDE SEQUENCE [LARGE SCALE GENOMIC DNA]</scope>
    <source>
        <strain evidence="3 4">DSM 23814</strain>
    </source>
</reference>
<name>A0A4Q7V425_9BURK</name>
<evidence type="ECO:0000256" key="2">
    <source>
        <dbReference type="ARBA" id="ARBA00023163"/>
    </source>
</evidence>